<comment type="caution">
    <text evidence="1">The sequence shown here is derived from an EMBL/GenBank/DDBJ whole genome shotgun (WGS) entry which is preliminary data.</text>
</comment>
<protein>
    <submittedName>
        <fullName evidence="1">Uncharacterized protein</fullName>
    </submittedName>
</protein>
<accession>A0A1Q8YF69</accession>
<organism evidence="1 2">
    <name type="scientific">Rhodoferax antarcticus ANT.BR</name>
    <dbReference type="NCBI Taxonomy" id="1111071"/>
    <lineage>
        <taxon>Bacteria</taxon>
        <taxon>Pseudomonadati</taxon>
        <taxon>Pseudomonadota</taxon>
        <taxon>Betaproteobacteria</taxon>
        <taxon>Burkholderiales</taxon>
        <taxon>Comamonadaceae</taxon>
        <taxon>Rhodoferax</taxon>
    </lineage>
</organism>
<dbReference type="EMBL" id="MSYM01000013">
    <property type="protein sequence ID" value="OLP06691.1"/>
    <property type="molecule type" value="Genomic_DNA"/>
</dbReference>
<keyword evidence="2" id="KW-1185">Reference proteome</keyword>
<dbReference type="AlphaFoldDB" id="A0A1Q8YF69"/>
<evidence type="ECO:0000313" key="1">
    <source>
        <dbReference type="EMBL" id="OLP06691.1"/>
    </source>
</evidence>
<sequence length="51" mass="5294">MQRDNALWLGGGHVGLTLKRGEGPGAISAIGDAGILSRAPAYEWQGLFALT</sequence>
<proteinExistence type="predicted"/>
<name>A0A1Q8YF69_9BURK</name>
<gene>
    <name evidence="1" type="ORF">BLL52_2929</name>
</gene>
<evidence type="ECO:0000313" key="2">
    <source>
        <dbReference type="Proteomes" id="UP000185911"/>
    </source>
</evidence>
<reference evidence="1 2" key="1">
    <citation type="submission" date="2017-01" db="EMBL/GenBank/DDBJ databases">
        <title>Genome sequence of Rhodoferax antarcticus ANT.BR, a psychrophilic purple nonsulfur bacterium from an Antarctic microbial mat.</title>
        <authorList>
            <person name="Baker J."/>
            <person name="Riester C."/>
            <person name="Skinner B."/>
            <person name="Newell A."/>
            <person name="Swingley W."/>
            <person name="Madigan M."/>
            <person name="Jung D."/>
            <person name="Asao M."/>
            <person name="Chen M."/>
            <person name="Loughlin P."/>
            <person name="Pan H."/>
            <person name="Lin S."/>
            <person name="Li N."/>
            <person name="Shaw J."/>
            <person name="Prado M."/>
            <person name="Sherman C."/>
            <person name="Li X."/>
            <person name="Tang J."/>
            <person name="Blankenship R."/>
            <person name="Zhao T."/>
            <person name="Touchman J."/>
            <person name="Sattley M."/>
        </authorList>
    </citation>
    <scope>NUCLEOTIDE SEQUENCE [LARGE SCALE GENOMIC DNA]</scope>
    <source>
        <strain evidence="1 2">ANT.BR</strain>
    </source>
</reference>
<dbReference type="Proteomes" id="UP000185911">
    <property type="component" value="Unassembled WGS sequence"/>
</dbReference>